<protein>
    <submittedName>
        <fullName evidence="1">Jg13597 protein</fullName>
    </submittedName>
</protein>
<comment type="caution">
    <text evidence="1">The sequence shown here is derived from an EMBL/GenBank/DDBJ whole genome shotgun (WGS) entry which is preliminary data.</text>
</comment>
<reference evidence="1" key="1">
    <citation type="submission" date="2022-03" db="EMBL/GenBank/DDBJ databases">
        <authorList>
            <person name="Lindestad O."/>
        </authorList>
    </citation>
    <scope>NUCLEOTIDE SEQUENCE</scope>
</reference>
<proteinExistence type="predicted"/>
<evidence type="ECO:0000313" key="1">
    <source>
        <dbReference type="EMBL" id="CAH2218622.1"/>
    </source>
</evidence>
<organism evidence="1 2">
    <name type="scientific">Pararge aegeria aegeria</name>
    <dbReference type="NCBI Taxonomy" id="348720"/>
    <lineage>
        <taxon>Eukaryota</taxon>
        <taxon>Metazoa</taxon>
        <taxon>Ecdysozoa</taxon>
        <taxon>Arthropoda</taxon>
        <taxon>Hexapoda</taxon>
        <taxon>Insecta</taxon>
        <taxon>Pterygota</taxon>
        <taxon>Neoptera</taxon>
        <taxon>Endopterygota</taxon>
        <taxon>Lepidoptera</taxon>
        <taxon>Glossata</taxon>
        <taxon>Ditrysia</taxon>
        <taxon>Papilionoidea</taxon>
        <taxon>Nymphalidae</taxon>
        <taxon>Satyrinae</taxon>
        <taxon>Satyrini</taxon>
        <taxon>Parargina</taxon>
        <taxon>Pararge</taxon>
    </lineage>
</organism>
<sequence length="71" mass="7196">MNAIFPQHGSRAVLATSPHQLGEVTVARGAAGAPSAPSLAVTLAFIRSGHTTTLRHSTIGLALGLKVRSPA</sequence>
<accession>A0A8S4QV09</accession>
<gene>
    <name evidence="1" type="primary">jg13597</name>
    <name evidence="1" type="ORF">PAEG_LOCUS6392</name>
</gene>
<name>A0A8S4QV09_9NEOP</name>
<dbReference type="AlphaFoldDB" id="A0A8S4QV09"/>
<keyword evidence="2" id="KW-1185">Reference proteome</keyword>
<evidence type="ECO:0000313" key="2">
    <source>
        <dbReference type="Proteomes" id="UP000838756"/>
    </source>
</evidence>
<dbReference type="EMBL" id="CAKXAJ010019785">
    <property type="protein sequence ID" value="CAH2218622.1"/>
    <property type="molecule type" value="Genomic_DNA"/>
</dbReference>
<dbReference type="Proteomes" id="UP000838756">
    <property type="component" value="Unassembled WGS sequence"/>
</dbReference>